<gene>
    <name evidence="1" type="ORF">PHYPA_007824</name>
    <name evidence="2" type="ORF">PHYPA_007827</name>
    <name evidence="3" type="ORF">PHYPA_007830</name>
</gene>
<proteinExistence type="predicted"/>
<dbReference type="Gramene" id="Pp3c5_17580V3.1">
    <property type="protein sequence ID" value="PAC:32954323.CDS.1"/>
    <property type="gene ID" value="Pp3c5_17580"/>
</dbReference>
<dbReference type="EMBL" id="ABEU02000005">
    <property type="protein sequence ID" value="PNR54154.1"/>
    <property type="molecule type" value="Genomic_DNA"/>
</dbReference>
<evidence type="ECO:0000313" key="1">
    <source>
        <dbReference type="EMBL" id="PNR54148.1"/>
    </source>
</evidence>
<dbReference type="EnsemblPlants" id="Pp3c5_17580V3.1">
    <property type="protein sequence ID" value="PAC:32954323.CDS.1"/>
    <property type="gene ID" value="Pp3c5_17580"/>
</dbReference>
<protein>
    <submittedName>
        <fullName evidence="2 4">Uncharacterized protein</fullName>
    </submittedName>
</protein>
<dbReference type="InParanoid" id="A0A2K1KK42"/>
<dbReference type="EnsemblPlants" id="Pp3c5_17461V3.1">
    <property type="protein sequence ID" value="PAC:32953333.CDS.1"/>
    <property type="gene ID" value="Pp3c5_17461"/>
</dbReference>
<reference evidence="4" key="3">
    <citation type="submission" date="2020-12" db="UniProtKB">
        <authorList>
            <consortium name="EnsemblPlants"/>
        </authorList>
    </citation>
    <scope>IDENTIFICATION</scope>
</reference>
<dbReference type="EMBL" id="ABEU02000005">
    <property type="protein sequence ID" value="PNR54151.1"/>
    <property type="molecule type" value="Genomic_DNA"/>
</dbReference>
<dbReference type="EnsemblPlants" id="Pp3c5_17510V3.1">
    <property type="protein sequence ID" value="PAC:32955420.CDS.1"/>
    <property type="gene ID" value="Pp3c5_17510"/>
</dbReference>
<organism evidence="2">
    <name type="scientific">Physcomitrium patens</name>
    <name type="common">Spreading-leaved earth moss</name>
    <name type="synonym">Physcomitrella patens</name>
    <dbReference type="NCBI Taxonomy" id="3218"/>
    <lineage>
        <taxon>Eukaryota</taxon>
        <taxon>Viridiplantae</taxon>
        <taxon>Streptophyta</taxon>
        <taxon>Embryophyta</taxon>
        <taxon>Bryophyta</taxon>
        <taxon>Bryophytina</taxon>
        <taxon>Bryopsida</taxon>
        <taxon>Funariidae</taxon>
        <taxon>Funariales</taxon>
        <taxon>Funariaceae</taxon>
        <taxon>Physcomitrium</taxon>
    </lineage>
</organism>
<dbReference type="Gramene" id="Pp3c5_17510V3.1">
    <property type="protein sequence ID" value="PAC:32955420.CDS.1"/>
    <property type="gene ID" value="Pp3c5_17510"/>
</dbReference>
<evidence type="ECO:0000313" key="4">
    <source>
        <dbReference type="EnsemblPlants" id="PAC:32953333.CDS.1"/>
    </source>
</evidence>
<dbReference type="EMBL" id="ABEU02000005">
    <property type="protein sequence ID" value="PNR54148.1"/>
    <property type="molecule type" value="Genomic_DNA"/>
</dbReference>
<reference evidence="2 5" key="1">
    <citation type="journal article" date="2008" name="Science">
        <title>The Physcomitrella genome reveals evolutionary insights into the conquest of land by plants.</title>
        <authorList>
            <person name="Rensing S."/>
            <person name="Lang D."/>
            <person name="Zimmer A."/>
            <person name="Terry A."/>
            <person name="Salamov A."/>
            <person name="Shapiro H."/>
            <person name="Nishiyama T."/>
            <person name="Perroud P.-F."/>
            <person name="Lindquist E."/>
            <person name="Kamisugi Y."/>
            <person name="Tanahashi T."/>
            <person name="Sakakibara K."/>
            <person name="Fujita T."/>
            <person name="Oishi K."/>
            <person name="Shin-I T."/>
            <person name="Kuroki Y."/>
            <person name="Toyoda A."/>
            <person name="Suzuki Y."/>
            <person name="Hashimoto A."/>
            <person name="Yamaguchi K."/>
            <person name="Sugano A."/>
            <person name="Kohara Y."/>
            <person name="Fujiyama A."/>
            <person name="Anterola A."/>
            <person name="Aoki S."/>
            <person name="Ashton N."/>
            <person name="Barbazuk W.B."/>
            <person name="Barker E."/>
            <person name="Bennetzen J."/>
            <person name="Bezanilla M."/>
            <person name="Blankenship R."/>
            <person name="Cho S.H."/>
            <person name="Dutcher S."/>
            <person name="Estelle M."/>
            <person name="Fawcett J.A."/>
            <person name="Gundlach H."/>
            <person name="Hanada K."/>
            <person name="Heyl A."/>
            <person name="Hicks K.A."/>
            <person name="Hugh J."/>
            <person name="Lohr M."/>
            <person name="Mayer K."/>
            <person name="Melkozernov A."/>
            <person name="Murata T."/>
            <person name="Nelson D."/>
            <person name="Pils B."/>
            <person name="Prigge M."/>
            <person name="Reiss B."/>
            <person name="Renner T."/>
            <person name="Rombauts S."/>
            <person name="Rushton P."/>
            <person name="Sanderfoot A."/>
            <person name="Schween G."/>
            <person name="Shiu S.-H."/>
            <person name="Stueber K."/>
            <person name="Theodoulou F.L."/>
            <person name="Tu H."/>
            <person name="Van de Peer Y."/>
            <person name="Verrier P.J."/>
            <person name="Waters E."/>
            <person name="Wood A."/>
            <person name="Yang L."/>
            <person name="Cove D."/>
            <person name="Cuming A."/>
            <person name="Hasebe M."/>
            <person name="Lucas S."/>
            <person name="Mishler D.B."/>
            <person name="Reski R."/>
            <person name="Grigoriev I."/>
            <person name="Quatrano R.S."/>
            <person name="Boore J.L."/>
        </authorList>
    </citation>
    <scope>NUCLEOTIDE SEQUENCE [LARGE SCALE GENOMIC DNA]</scope>
    <source>
        <strain evidence="4 5">cv. Gransden 2004</strain>
    </source>
</reference>
<dbReference type="Gramene" id="Pp3c5_17461V3.1">
    <property type="protein sequence ID" value="PAC:32953333.CDS.1"/>
    <property type="gene ID" value="Pp3c5_17461"/>
</dbReference>
<dbReference type="PaxDb" id="3218-PP1S116_126V6.1"/>
<evidence type="ECO:0000313" key="5">
    <source>
        <dbReference type="Proteomes" id="UP000006727"/>
    </source>
</evidence>
<dbReference type="AlphaFoldDB" id="A0A2K1KK42"/>
<reference evidence="2 5" key="2">
    <citation type="journal article" date="2018" name="Plant J.">
        <title>The Physcomitrella patens chromosome-scale assembly reveals moss genome structure and evolution.</title>
        <authorList>
            <person name="Lang D."/>
            <person name="Ullrich K.K."/>
            <person name="Murat F."/>
            <person name="Fuchs J."/>
            <person name="Jenkins J."/>
            <person name="Haas F.B."/>
            <person name="Piednoel M."/>
            <person name="Gundlach H."/>
            <person name="Van Bel M."/>
            <person name="Meyberg R."/>
            <person name="Vives C."/>
            <person name="Morata J."/>
            <person name="Symeonidi A."/>
            <person name="Hiss M."/>
            <person name="Muchero W."/>
            <person name="Kamisugi Y."/>
            <person name="Saleh O."/>
            <person name="Blanc G."/>
            <person name="Decker E.L."/>
            <person name="van Gessel N."/>
            <person name="Grimwood J."/>
            <person name="Hayes R.D."/>
            <person name="Graham S.W."/>
            <person name="Gunter L.E."/>
            <person name="McDaniel S.F."/>
            <person name="Hoernstein S.N.W."/>
            <person name="Larsson A."/>
            <person name="Li F.W."/>
            <person name="Perroud P.F."/>
            <person name="Phillips J."/>
            <person name="Ranjan P."/>
            <person name="Rokshar D.S."/>
            <person name="Rothfels C.J."/>
            <person name="Schneider L."/>
            <person name="Shu S."/>
            <person name="Stevenson D.W."/>
            <person name="Thummler F."/>
            <person name="Tillich M."/>
            <person name="Villarreal Aguilar J.C."/>
            <person name="Widiez T."/>
            <person name="Wong G.K."/>
            <person name="Wymore A."/>
            <person name="Zhang Y."/>
            <person name="Zimmer A.D."/>
            <person name="Quatrano R.S."/>
            <person name="Mayer K.F.X."/>
            <person name="Goodstein D."/>
            <person name="Casacuberta J.M."/>
            <person name="Vandepoele K."/>
            <person name="Reski R."/>
            <person name="Cuming A.C."/>
            <person name="Tuskan G.A."/>
            <person name="Maumus F."/>
            <person name="Salse J."/>
            <person name="Schmutz J."/>
            <person name="Rensing S.A."/>
        </authorList>
    </citation>
    <scope>NUCLEOTIDE SEQUENCE [LARGE SCALE GENOMIC DNA]</scope>
    <source>
        <strain evidence="4 5">cv. Gransden 2004</strain>
    </source>
</reference>
<evidence type="ECO:0000313" key="3">
    <source>
        <dbReference type="EMBL" id="PNR54154.1"/>
    </source>
</evidence>
<name>A0A2K1KK42_PHYPA</name>
<sequence length="54" mass="5682">MDARVATNSSPACAMVSSMLCTLCMETRTPSAGLKLGFAVSFAVEGKLSWAWVP</sequence>
<dbReference type="Proteomes" id="UP000006727">
    <property type="component" value="Chromosome 5"/>
</dbReference>
<accession>A0A2K1KK42</accession>
<keyword evidence="5" id="KW-1185">Reference proteome</keyword>
<evidence type="ECO:0000313" key="2">
    <source>
        <dbReference type="EMBL" id="PNR54151.1"/>
    </source>
</evidence>